<evidence type="ECO:0000313" key="5">
    <source>
        <dbReference type="Ensembl" id="ENSGMOP00000001692.2"/>
    </source>
</evidence>
<keyword evidence="2" id="KW-1133">Transmembrane helix</keyword>
<dbReference type="GeneTree" id="ENSGT00940000154657"/>
<dbReference type="OMA" id="AYDEGTN"/>
<keyword evidence="2" id="KW-0812">Transmembrane</keyword>
<keyword evidence="2" id="KW-0472">Membrane</keyword>
<feature type="compositionally biased region" description="Polar residues" evidence="1">
    <location>
        <begin position="21"/>
        <end position="38"/>
    </location>
</feature>
<evidence type="ECO:0000259" key="4">
    <source>
        <dbReference type="Pfam" id="PF00930"/>
    </source>
</evidence>
<gene>
    <name evidence="5" type="primary">LOC115529717</name>
</gene>
<dbReference type="PANTHER" id="PTHR11731">
    <property type="entry name" value="PROTEASE FAMILY S9B,C DIPEPTIDYL-PEPTIDASE IV-RELATED"/>
    <property type="match status" value="1"/>
</dbReference>
<dbReference type="GO" id="GO:0015459">
    <property type="term" value="F:potassium channel regulator activity"/>
    <property type="evidence" value="ECO:0007669"/>
    <property type="project" value="TreeGrafter"/>
</dbReference>
<feature type="domain" description="Dipeptidylpeptidase IV N-terminal" evidence="4">
    <location>
        <begin position="155"/>
        <end position="521"/>
    </location>
</feature>
<protein>
    <submittedName>
        <fullName evidence="5">Inactive dipeptidyl peptidase 10-like</fullName>
    </submittedName>
</protein>
<evidence type="ECO:0000259" key="3">
    <source>
        <dbReference type="Pfam" id="PF00326"/>
    </source>
</evidence>
<dbReference type="GO" id="GO:0006508">
    <property type="term" value="P:proteolysis"/>
    <property type="evidence" value="ECO:0007669"/>
    <property type="project" value="InterPro"/>
</dbReference>
<accession>A0A8C4YVV2</accession>
<dbReference type="Ensembl" id="ENSGMOT00000001751.2">
    <property type="protein sequence ID" value="ENSGMOP00000001692.2"/>
    <property type="gene ID" value="ENSGMOG00000001593.2"/>
</dbReference>
<feature type="domain" description="Peptidase S9 prolyl oligopeptidase catalytic" evidence="3">
    <location>
        <begin position="605"/>
        <end position="805"/>
    </location>
</feature>
<evidence type="ECO:0000256" key="1">
    <source>
        <dbReference type="SAM" id="MobiDB-lite"/>
    </source>
</evidence>
<dbReference type="InterPro" id="IPR029058">
    <property type="entry name" value="AB_hydrolase_fold"/>
</dbReference>
<dbReference type="InterPro" id="IPR050278">
    <property type="entry name" value="Serine_Prot_S9B/DPPIV"/>
</dbReference>
<dbReference type="GO" id="GO:0008076">
    <property type="term" value="C:voltage-gated potassium channel complex"/>
    <property type="evidence" value="ECO:0007669"/>
    <property type="project" value="TreeGrafter"/>
</dbReference>
<reference evidence="5" key="1">
    <citation type="submission" date="2025-08" db="UniProtKB">
        <authorList>
            <consortium name="Ensembl"/>
        </authorList>
    </citation>
    <scope>IDENTIFICATION</scope>
</reference>
<dbReference type="SUPFAM" id="SSF53474">
    <property type="entry name" value="alpha/beta-Hydrolases"/>
    <property type="match status" value="1"/>
</dbReference>
<proteinExistence type="predicted"/>
<dbReference type="InterPro" id="IPR002469">
    <property type="entry name" value="Peptidase_S9B_N"/>
</dbReference>
<dbReference type="Pfam" id="PF00930">
    <property type="entry name" value="DPPIV_N"/>
    <property type="match status" value="1"/>
</dbReference>
<reference evidence="5" key="2">
    <citation type="submission" date="2025-09" db="UniProtKB">
        <authorList>
            <consortium name="Ensembl"/>
        </authorList>
    </citation>
    <scope>IDENTIFICATION</scope>
</reference>
<dbReference type="GO" id="GO:1901379">
    <property type="term" value="P:regulation of potassium ion transmembrane transport"/>
    <property type="evidence" value="ECO:0007669"/>
    <property type="project" value="TreeGrafter"/>
</dbReference>
<dbReference type="SUPFAM" id="SSF82171">
    <property type="entry name" value="DPP6 N-terminal domain-like"/>
    <property type="match status" value="1"/>
</dbReference>
<name>A0A8C4YVV2_GADMO</name>
<dbReference type="Proteomes" id="UP000694546">
    <property type="component" value="Chromosome 17"/>
</dbReference>
<evidence type="ECO:0000256" key="2">
    <source>
        <dbReference type="SAM" id="Phobius"/>
    </source>
</evidence>
<feature type="region of interest" description="Disordered" evidence="1">
    <location>
        <begin position="19"/>
        <end position="38"/>
    </location>
</feature>
<dbReference type="Gene3D" id="3.40.50.1820">
    <property type="entry name" value="alpha/beta hydrolase"/>
    <property type="match status" value="1"/>
</dbReference>
<dbReference type="AlphaFoldDB" id="A0A8C4YVV2"/>
<feature type="transmembrane region" description="Helical" evidence="2">
    <location>
        <begin position="57"/>
        <end position="78"/>
    </location>
</feature>
<dbReference type="Pfam" id="PF00326">
    <property type="entry name" value="Peptidase_S9"/>
    <property type="match status" value="1"/>
</dbReference>
<evidence type="ECO:0000313" key="6">
    <source>
        <dbReference type="Proteomes" id="UP000694546"/>
    </source>
</evidence>
<dbReference type="Gene3D" id="2.140.10.30">
    <property type="entry name" value="Dipeptidylpeptidase IV, N-terminal domain"/>
    <property type="match status" value="1"/>
</dbReference>
<organism evidence="5 6">
    <name type="scientific">Gadus morhua</name>
    <name type="common">Atlantic cod</name>
    <dbReference type="NCBI Taxonomy" id="8049"/>
    <lineage>
        <taxon>Eukaryota</taxon>
        <taxon>Metazoa</taxon>
        <taxon>Chordata</taxon>
        <taxon>Craniata</taxon>
        <taxon>Vertebrata</taxon>
        <taxon>Euteleostomi</taxon>
        <taxon>Actinopterygii</taxon>
        <taxon>Neopterygii</taxon>
        <taxon>Teleostei</taxon>
        <taxon>Neoteleostei</taxon>
        <taxon>Acanthomorphata</taxon>
        <taxon>Zeiogadaria</taxon>
        <taxon>Gadariae</taxon>
        <taxon>Gadiformes</taxon>
        <taxon>Gadoidei</taxon>
        <taxon>Gadidae</taxon>
        <taxon>Gadus</taxon>
    </lineage>
</organism>
<sequence>MSVLSGGASSCVKNTCRRPLHQSSCQPSRLGSEPPSTRQTPLAMDIDLGLDRNWKGIGISLLVIVLVLSVIGLSIVLLSKDDGSKSVGSQLTLDDLFNRHFQVHDPDAKWISDEEFIFQSWDGSVYKANAQHNQTQLLLKNTTFATFKASQFALSPDLNYVLLGYDVQQVFQHSFLASYLIYNLHTREVRELNPPEVSDSVLQFASWGVRDQQLVYIFENNIYYQADVQSSSWRLTSSGQEGAVFNGISDWLYEEQVIHTQVAHWWSPDGSWLAYLSINDSLVPTMLLPHFTEGRYPKGKKYPYPKMGQINPTVKLYVIALEGGAQTAQLRPPHSFEEREHYITMVTWLTRQQVAVRWVNRAQNTSILTLCDVITAHCVKKHVMTSEKWIDRQNEEPVFSKDGTVYFITLPLKNSGGGAFNHIAMITNQSEDQEVNVRHLTSGGWEVSQVLAFDEHTDSLYFLSTEDGSAQRQLYKVSTVSPFQRSCLSCSLSKVRCTHFHARLSPRCQHVLLDCRGPGIPSTTVHQLSDMTGNISVESNVVLAEALQCRTLPKRNRGIVHINHFALHMELSLPAALDETIPHPLLLILNSAPVEQLVSDRFLLDWDSVLVSSDNVVVARLDGRGSGFQGQRVLHELHQRLGTVDVQDQISAVEYLFQLPYIDRNRVGVYGKAYGGFLSTALLLSNQSPFRCAASVSPVINWRLYGSFFTERYFGFPAKEESQYQISSLLSNITTPNHNMLLILHPTADATVHFQHSAELVKLMSSANLNYTLQIFPDEGHVIASDAGRRYMVSSLMSFFRKCFEEGEGFPAQLKN</sequence>
<dbReference type="InterPro" id="IPR001375">
    <property type="entry name" value="Peptidase_S9_cat"/>
</dbReference>
<dbReference type="GO" id="GO:0008236">
    <property type="term" value="F:serine-type peptidase activity"/>
    <property type="evidence" value="ECO:0007669"/>
    <property type="project" value="InterPro"/>
</dbReference>
<keyword evidence="6" id="KW-1185">Reference proteome</keyword>
<dbReference type="PANTHER" id="PTHR11731:SF21">
    <property type="entry name" value="INACTIVE DIPEPTIDYL PEPTIDASE 10"/>
    <property type="match status" value="1"/>
</dbReference>